<reference evidence="2 3" key="1">
    <citation type="submission" date="2022-05" db="EMBL/GenBank/DDBJ databases">
        <authorList>
            <consortium name="Genoscope - CEA"/>
            <person name="William W."/>
        </authorList>
    </citation>
    <scope>NUCLEOTIDE SEQUENCE [LARGE SCALE GENOMIC DNA]</scope>
</reference>
<dbReference type="EMBL" id="CALNXJ010000073">
    <property type="protein sequence ID" value="CAH3159839.1"/>
    <property type="molecule type" value="Genomic_DNA"/>
</dbReference>
<organism evidence="2 3">
    <name type="scientific">Pocillopora meandrina</name>
    <dbReference type="NCBI Taxonomy" id="46732"/>
    <lineage>
        <taxon>Eukaryota</taxon>
        <taxon>Metazoa</taxon>
        <taxon>Cnidaria</taxon>
        <taxon>Anthozoa</taxon>
        <taxon>Hexacorallia</taxon>
        <taxon>Scleractinia</taxon>
        <taxon>Astrocoeniina</taxon>
        <taxon>Pocilloporidae</taxon>
        <taxon>Pocillopora</taxon>
    </lineage>
</organism>
<keyword evidence="3" id="KW-1185">Reference proteome</keyword>
<gene>
    <name evidence="2" type="ORF">PMEA_00032232</name>
</gene>
<name>A0AAU9XVA9_9CNID</name>
<dbReference type="AlphaFoldDB" id="A0AAU9XVA9"/>
<feature type="domain" description="Helix-turn-helix" evidence="1">
    <location>
        <begin position="14"/>
        <end position="72"/>
    </location>
</feature>
<comment type="caution">
    <text evidence="2">The sequence shown here is derived from an EMBL/GenBank/DDBJ whole genome shotgun (WGS) entry which is preliminary data.</text>
</comment>
<dbReference type="PANTHER" id="PTHR21301">
    <property type="entry name" value="REVERSE TRANSCRIPTASE"/>
    <property type="match status" value="1"/>
</dbReference>
<dbReference type="PANTHER" id="PTHR21301:SF11">
    <property type="entry name" value="GIY-YIG DOMAIN-CONTAINING PROTEIN"/>
    <property type="match status" value="1"/>
</dbReference>
<proteinExistence type="predicted"/>
<feature type="non-terminal residue" evidence="2">
    <location>
        <position position="216"/>
    </location>
</feature>
<feature type="non-terminal residue" evidence="2">
    <location>
        <position position="1"/>
    </location>
</feature>
<evidence type="ECO:0000313" key="3">
    <source>
        <dbReference type="Proteomes" id="UP001159428"/>
    </source>
</evidence>
<protein>
    <recommendedName>
        <fullName evidence="1">Helix-turn-helix domain-containing protein</fullName>
    </recommendedName>
</protein>
<sequence length="216" mass="24446">IRSSVYRKPTHTDRYLDYNSHHDNKHKASTAATLLHRALKLPNSSEGKERELNRVYSALESNGYPSNFIKNIQAEKTRRSTVLSPEELVGTFFKMVEGSESRKSFASLPYIKGVTEPLTRVLKKHDITVVNKPLITLQQQFPAPKFRPSLESQTNVIYKIPCGDCSWCYIGETGRAFNTGKKEHLRNMKTAAKGSRIANHVWANSHAIDFDNASII</sequence>
<dbReference type="Proteomes" id="UP001159428">
    <property type="component" value="Unassembled WGS sequence"/>
</dbReference>
<accession>A0AAU9XVA9</accession>
<evidence type="ECO:0000259" key="1">
    <source>
        <dbReference type="Pfam" id="PF26215"/>
    </source>
</evidence>
<dbReference type="InterPro" id="IPR058912">
    <property type="entry name" value="HTH_animal"/>
</dbReference>
<dbReference type="Pfam" id="PF26215">
    <property type="entry name" value="HTH_animal"/>
    <property type="match status" value="1"/>
</dbReference>
<evidence type="ECO:0000313" key="2">
    <source>
        <dbReference type="EMBL" id="CAH3159839.1"/>
    </source>
</evidence>